<dbReference type="CDD" id="cd04301">
    <property type="entry name" value="NAT_SF"/>
    <property type="match status" value="1"/>
</dbReference>
<dbReference type="PANTHER" id="PTHR13947:SF37">
    <property type="entry name" value="LD18367P"/>
    <property type="match status" value="1"/>
</dbReference>
<dbReference type="Proteomes" id="UP001560019">
    <property type="component" value="Unassembled WGS sequence"/>
</dbReference>
<dbReference type="InterPro" id="IPR016181">
    <property type="entry name" value="Acyl_CoA_acyltransferase"/>
</dbReference>
<name>A0ABV3XNU3_9RHOB</name>
<proteinExistence type="predicted"/>
<sequence length="163" mass="18199">MEEIGFRDLGIGDMGWLIQRHAELYAQAEGFDASFEPLVAQILLDHVAGRDPACERAWIAHAGERRLGSIFCVKGAAPGEAKLRLFFVEPEARGRGLGARLLRLCLDYARARGYARMTLWTHESHRAACALYAGYGFRMVSTTPVRNFGCDLVEQGWEIDLAR</sequence>
<evidence type="ECO:0000259" key="2">
    <source>
        <dbReference type="PROSITE" id="PS51186"/>
    </source>
</evidence>
<accession>A0ABV3XNU3</accession>
<dbReference type="SUPFAM" id="SSF55729">
    <property type="entry name" value="Acyl-CoA N-acyltransferases (Nat)"/>
    <property type="match status" value="1"/>
</dbReference>
<keyword evidence="4" id="KW-1185">Reference proteome</keyword>
<dbReference type="RefSeq" id="WP_125404322.1">
    <property type="nucleotide sequence ID" value="NZ_JBEHHI010000001.1"/>
</dbReference>
<gene>
    <name evidence="3" type="ORF">Ga0609869_000232</name>
</gene>
<dbReference type="InterPro" id="IPR050769">
    <property type="entry name" value="NAT_camello-type"/>
</dbReference>
<keyword evidence="1" id="KW-0808">Transferase</keyword>
<comment type="caution">
    <text evidence="3">The sequence shown here is derived from an EMBL/GenBank/DDBJ whole genome shotgun (WGS) entry which is preliminary data.</text>
</comment>
<evidence type="ECO:0000313" key="4">
    <source>
        <dbReference type="Proteomes" id="UP001560019"/>
    </source>
</evidence>
<protein>
    <submittedName>
        <fullName evidence="3">GNAT superfamily N-acetyltransferase</fullName>
    </submittedName>
</protein>
<dbReference type="InterPro" id="IPR000182">
    <property type="entry name" value="GNAT_dom"/>
</dbReference>
<evidence type="ECO:0000256" key="1">
    <source>
        <dbReference type="ARBA" id="ARBA00022679"/>
    </source>
</evidence>
<organism evidence="3 4">
    <name type="scientific">Rhodovulum iodosum</name>
    <dbReference type="NCBI Taxonomy" id="68291"/>
    <lineage>
        <taxon>Bacteria</taxon>
        <taxon>Pseudomonadati</taxon>
        <taxon>Pseudomonadota</taxon>
        <taxon>Alphaproteobacteria</taxon>
        <taxon>Rhodobacterales</taxon>
        <taxon>Paracoccaceae</taxon>
        <taxon>Rhodovulum</taxon>
    </lineage>
</organism>
<dbReference type="Pfam" id="PF00583">
    <property type="entry name" value="Acetyltransf_1"/>
    <property type="match status" value="1"/>
</dbReference>
<feature type="domain" description="N-acetyltransferase" evidence="2">
    <location>
        <begin position="4"/>
        <end position="162"/>
    </location>
</feature>
<dbReference type="PANTHER" id="PTHR13947">
    <property type="entry name" value="GNAT FAMILY N-ACETYLTRANSFERASE"/>
    <property type="match status" value="1"/>
</dbReference>
<evidence type="ECO:0000313" key="3">
    <source>
        <dbReference type="EMBL" id="MEX5726879.1"/>
    </source>
</evidence>
<dbReference type="EMBL" id="JBEHHI010000001">
    <property type="protein sequence ID" value="MEX5726879.1"/>
    <property type="molecule type" value="Genomic_DNA"/>
</dbReference>
<dbReference type="PROSITE" id="PS51186">
    <property type="entry name" value="GNAT"/>
    <property type="match status" value="1"/>
</dbReference>
<reference evidence="3 4" key="1">
    <citation type="submission" date="2024-06" db="EMBL/GenBank/DDBJ databases">
        <title>Genome of Rhodovulum iodosum, a marine photoferrotroph.</title>
        <authorList>
            <person name="Bianchini G."/>
            <person name="Nikeleit V."/>
            <person name="Kappler A."/>
            <person name="Bryce C."/>
            <person name="Sanchez-Baracaldo P."/>
        </authorList>
    </citation>
    <scope>NUCLEOTIDE SEQUENCE [LARGE SCALE GENOMIC DNA]</scope>
    <source>
        <strain evidence="3 4">UT/N1</strain>
    </source>
</reference>
<dbReference type="Gene3D" id="3.40.630.30">
    <property type="match status" value="1"/>
</dbReference>